<accession>A0A6A2Z688</accession>
<evidence type="ECO:0000313" key="12">
    <source>
        <dbReference type="Proteomes" id="UP000436088"/>
    </source>
</evidence>
<keyword evidence="8" id="KW-1133">Transmembrane helix</keyword>
<evidence type="ECO:0000256" key="1">
    <source>
        <dbReference type="ARBA" id="ARBA00001968"/>
    </source>
</evidence>
<evidence type="ECO:0000256" key="2">
    <source>
        <dbReference type="ARBA" id="ARBA00004123"/>
    </source>
</evidence>
<name>A0A6A2Z688_HIBSY</name>
<keyword evidence="8" id="KW-0812">Transmembrane</keyword>
<comment type="similarity">
    <text evidence="3">Belongs to the HARBI1 family.</text>
</comment>
<feature type="domain" description="DDE Tnp4" evidence="9">
    <location>
        <begin position="171"/>
        <end position="330"/>
    </location>
</feature>
<dbReference type="PANTHER" id="PTHR22930">
    <property type="match status" value="1"/>
</dbReference>
<dbReference type="EMBL" id="VEPZ02001213">
    <property type="protein sequence ID" value="KAE8686622.1"/>
    <property type="molecule type" value="Genomic_DNA"/>
</dbReference>
<dbReference type="InterPro" id="IPR058353">
    <property type="entry name" value="DUF8040"/>
</dbReference>
<evidence type="ECO:0000256" key="6">
    <source>
        <dbReference type="ARBA" id="ARBA00022801"/>
    </source>
</evidence>
<dbReference type="GO" id="GO:0046872">
    <property type="term" value="F:metal ion binding"/>
    <property type="evidence" value="ECO:0007669"/>
    <property type="project" value="UniProtKB-KW"/>
</dbReference>
<keyword evidence="8" id="KW-0472">Membrane</keyword>
<keyword evidence="4" id="KW-0540">Nuclease</keyword>
<dbReference type="GO" id="GO:0004518">
    <property type="term" value="F:nuclease activity"/>
    <property type="evidence" value="ECO:0007669"/>
    <property type="project" value="UniProtKB-KW"/>
</dbReference>
<dbReference type="Pfam" id="PF26138">
    <property type="entry name" value="DUF8040"/>
    <property type="match status" value="1"/>
</dbReference>
<evidence type="ECO:0000256" key="7">
    <source>
        <dbReference type="ARBA" id="ARBA00023242"/>
    </source>
</evidence>
<protein>
    <submittedName>
        <fullName evidence="11">Uncharacterized protein</fullName>
    </submittedName>
</protein>
<sequence>MERNSIHKTIVGVAASVLAFGALWIHRLKSRKQISHERHVNRDCERENYINSILYRGDQNCIDIIRMRPVTFFNLCDILTRNNLLQSTRAVNVKEQVLIFLHIIGHNVRFRVIGSRYYRSIETIHRYFRIVLKAILKLYQLAIRLPDESTPLEIRNNSRFYPYFKDCVGALDGTHIRASVPPNIQGRFRSRKGGTTQNVLAAITFDLKFTYVLAGWEGSAHDSRVLTDALTRRRGFSIPEGKYYLADAGYGIRNGIISPYRGVRYHLKEFTNHRPENAKELFNLRHSSLRTTVERVFGILKKRFRVLDAEPFWDFQTQVDVVLACTIIHNHIMRIDPNDLINEELYEEYDPHSITSTLTQREEREEARE</sequence>
<keyword evidence="7" id="KW-0539">Nucleus</keyword>
<dbReference type="Proteomes" id="UP000436088">
    <property type="component" value="Unassembled WGS sequence"/>
</dbReference>
<dbReference type="PANTHER" id="PTHR22930:SF228">
    <property type="entry name" value="PROTEIN ALP1-LIKE"/>
    <property type="match status" value="1"/>
</dbReference>
<evidence type="ECO:0000256" key="3">
    <source>
        <dbReference type="ARBA" id="ARBA00006958"/>
    </source>
</evidence>
<keyword evidence="12" id="KW-1185">Reference proteome</keyword>
<feature type="domain" description="DUF8040" evidence="10">
    <location>
        <begin position="45"/>
        <end position="137"/>
    </location>
</feature>
<dbReference type="InterPro" id="IPR027806">
    <property type="entry name" value="HARBI1_dom"/>
</dbReference>
<evidence type="ECO:0000259" key="9">
    <source>
        <dbReference type="Pfam" id="PF13359"/>
    </source>
</evidence>
<dbReference type="GO" id="GO:0016787">
    <property type="term" value="F:hydrolase activity"/>
    <property type="evidence" value="ECO:0007669"/>
    <property type="project" value="UniProtKB-KW"/>
</dbReference>
<dbReference type="InterPro" id="IPR045249">
    <property type="entry name" value="HARBI1-like"/>
</dbReference>
<evidence type="ECO:0000256" key="8">
    <source>
        <dbReference type="SAM" id="Phobius"/>
    </source>
</evidence>
<dbReference type="AlphaFoldDB" id="A0A6A2Z688"/>
<evidence type="ECO:0000256" key="5">
    <source>
        <dbReference type="ARBA" id="ARBA00022723"/>
    </source>
</evidence>
<feature type="transmembrane region" description="Helical" evidence="8">
    <location>
        <begin position="6"/>
        <end position="25"/>
    </location>
</feature>
<reference evidence="11" key="1">
    <citation type="submission" date="2019-09" db="EMBL/GenBank/DDBJ databases">
        <title>Draft genome information of white flower Hibiscus syriacus.</title>
        <authorList>
            <person name="Kim Y.-M."/>
        </authorList>
    </citation>
    <scope>NUCLEOTIDE SEQUENCE [LARGE SCALE GENOMIC DNA]</scope>
    <source>
        <strain evidence="11">YM2019G1</strain>
    </source>
</reference>
<gene>
    <name evidence="11" type="ORF">F3Y22_tig00111053pilonHSYRG00063</name>
</gene>
<organism evidence="11 12">
    <name type="scientific">Hibiscus syriacus</name>
    <name type="common">Rose of Sharon</name>
    <dbReference type="NCBI Taxonomy" id="106335"/>
    <lineage>
        <taxon>Eukaryota</taxon>
        <taxon>Viridiplantae</taxon>
        <taxon>Streptophyta</taxon>
        <taxon>Embryophyta</taxon>
        <taxon>Tracheophyta</taxon>
        <taxon>Spermatophyta</taxon>
        <taxon>Magnoliopsida</taxon>
        <taxon>eudicotyledons</taxon>
        <taxon>Gunneridae</taxon>
        <taxon>Pentapetalae</taxon>
        <taxon>rosids</taxon>
        <taxon>malvids</taxon>
        <taxon>Malvales</taxon>
        <taxon>Malvaceae</taxon>
        <taxon>Malvoideae</taxon>
        <taxon>Hibiscus</taxon>
    </lineage>
</organism>
<keyword evidence="5" id="KW-0479">Metal-binding</keyword>
<comment type="caution">
    <text evidence="11">The sequence shown here is derived from an EMBL/GenBank/DDBJ whole genome shotgun (WGS) entry which is preliminary data.</text>
</comment>
<keyword evidence="6" id="KW-0378">Hydrolase</keyword>
<comment type="subcellular location">
    <subcellularLocation>
        <location evidence="2">Nucleus</location>
    </subcellularLocation>
</comment>
<proteinExistence type="inferred from homology"/>
<evidence type="ECO:0000313" key="11">
    <source>
        <dbReference type="EMBL" id="KAE8686622.1"/>
    </source>
</evidence>
<dbReference type="GO" id="GO:0005634">
    <property type="term" value="C:nucleus"/>
    <property type="evidence" value="ECO:0007669"/>
    <property type="project" value="UniProtKB-SubCell"/>
</dbReference>
<evidence type="ECO:0000256" key="4">
    <source>
        <dbReference type="ARBA" id="ARBA00022722"/>
    </source>
</evidence>
<dbReference type="Pfam" id="PF13359">
    <property type="entry name" value="DDE_Tnp_4"/>
    <property type="match status" value="1"/>
</dbReference>
<comment type="cofactor">
    <cofactor evidence="1">
        <name>a divalent metal cation</name>
        <dbReference type="ChEBI" id="CHEBI:60240"/>
    </cofactor>
</comment>
<evidence type="ECO:0000259" key="10">
    <source>
        <dbReference type="Pfam" id="PF26138"/>
    </source>
</evidence>